<reference evidence="1" key="1">
    <citation type="submission" date="2019-12" db="EMBL/GenBank/DDBJ databases">
        <title>An insight into the sialome of adult female Ixodes ricinus ticks feeding for 6 days.</title>
        <authorList>
            <person name="Perner J."/>
            <person name="Ribeiro J.M.C."/>
        </authorList>
    </citation>
    <scope>NUCLEOTIDE SEQUENCE</scope>
    <source>
        <strain evidence="1">Semi-engorged</strain>
        <tissue evidence="1">Salivary glands</tissue>
    </source>
</reference>
<dbReference type="EMBL" id="GIFC01006392">
    <property type="protein sequence ID" value="MXU88475.1"/>
    <property type="molecule type" value="Transcribed_RNA"/>
</dbReference>
<evidence type="ECO:0000313" key="1">
    <source>
        <dbReference type="EMBL" id="MXU88475.1"/>
    </source>
</evidence>
<accession>A0A6B0UGS9</accession>
<proteinExistence type="predicted"/>
<protein>
    <submittedName>
        <fullName evidence="1">Putative secreted protein</fullName>
    </submittedName>
</protein>
<organism evidence="1">
    <name type="scientific">Ixodes ricinus</name>
    <name type="common">Common tick</name>
    <name type="synonym">Acarus ricinus</name>
    <dbReference type="NCBI Taxonomy" id="34613"/>
    <lineage>
        <taxon>Eukaryota</taxon>
        <taxon>Metazoa</taxon>
        <taxon>Ecdysozoa</taxon>
        <taxon>Arthropoda</taxon>
        <taxon>Chelicerata</taxon>
        <taxon>Arachnida</taxon>
        <taxon>Acari</taxon>
        <taxon>Parasitiformes</taxon>
        <taxon>Ixodida</taxon>
        <taxon>Ixodoidea</taxon>
        <taxon>Ixodidae</taxon>
        <taxon>Ixodinae</taxon>
        <taxon>Ixodes</taxon>
    </lineage>
</organism>
<dbReference type="AlphaFoldDB" id="A0A6B0UGS9"/>
<sequence>MVSCLFYFLFSVSRKLIPFSQCSSCRACSSFVLAFRTVSNHHVQLPTSSTFDSNTALLCSFQEHVLWLQRQLKCLPWNNLWNGCLRSHQLFYSHFKHLSFCI</sequence>
<name>A0A6B0UGS9_IXORI</name>